<dbReference type="SUPFAM" id="SSF100920">
    <property type="entry name" value="Heat shock protein 70kD (HSP70), peptide-binding domain"/>
    <property type="match status" value="1"/>
</dbReference>
<dbReference type="PROSITE" id="PS00297">
    <property type="entry name" value="HSP70_1"/>
    <property type="match status" value="1"/>
</dbReference>
<dbReference type="InterPro" id="IPR043129">
    <property type="entry name" value="ATPase_NBD"/>
</dbReference>
<dbReference type="GO" id="GO:0005524">
    <property type="term" value="F:ATP binding"/>
    <property type="evidence" value="ECO:0007669"/>
    <property type="project" value="UniProtKB-KW"/>
</dbReference>
<dbReference type="OrthoDB" id="6430228at2759"/>
<dbReference type="GO" id="GO:0140662">
    <property type="term" value="F:ATP-dependent protein folding chaperone"/>
    <property type="evidence" value="ECO:0007669"/>
    <property type="project" value="InterPro"/>
</dbReference>
<name>A0A9Q1H885_HOLLE</name>
<comment type="similarity">
    <text evidence="1">Belongs to the heat shock protein 70 family.</text>
</comment>
<dbReference type="PANTHER" id="PTHR19375">
    <property type="entry name" value="HEAT SHOCK PROTEIN 70KDA"/>
    <property type="match status" value="1"/>
</dbReference>
<accession>A0A9Q1H885</accession>
<evidence type="ECO:0000313" key="5">
    <source>
        <dbReference type="EMBL" id="KAJ8036719.1"/>
    </source>
</evidence>
<dbReference type="Proteomes" id="UP001152320">
    <property type="component" value="Chromosome 9"/>
</dbReference>
<dbReference type="InterPro" id="IPR018181">
    <property type="entry name" value="Heat_shock_70_CS"/>
</dbReference>
<dbReference type="InterPro" id="IPR013126">
    <property type="entry name" value="Hsp_70_fam"/>
</dbReference>
<dbReference type="EMBL" id="JAIZAY010000009">
    <property type="protein sequence ID" value="KAJ8036719.1"/>
    <property type="molecule type" value="Genomic_DNA"/>
</dbReference>
<comment type="caution">
    <text evidence="5">The sequence shown here is derived from an EMBL/GenBank/DDBJ whole genome shotgun (WGS) entry which is preliminary data.</text>
</comment>
<proteinExistence type="inferred from homology"/>
<dbReference type="Gene3D" id="3.90.640.10">
    <property type="entry name" value="Actin, Chain A, domain 4"/>
    <property type="match status" value="1"/>
</dbReference>
<dbReference type="SUPFAM" id="SSF53067">
    <property type="entry name" value="Actin-like ATPase domain"/>
    <property type="match status" value="2"/>
</dbReference>
<dbReference type="AlphaFoldDB" id="A0A9Q1H885"/>
<keyword evidence="3" id="KW-0067">ATP-binding</keyword>
<dbReference type="PRINTS" id="PR00301">
    <property type="entry name" value="HEATSHOCK70"/>
</dbReference>
<dbReference type="FunFam" id="3.30.420.40:FF:000535">
    <property type="entry name" value="Heat shock 70 kDa protein 1A"/>
    <property type="match status" value="1"/>
</dbReference>
<evidence type="ECO:0000313" key="6">
    <source>
        <dbReference type="Proteomes" id="UP001152320"/>
    </source>
</evidence>
<evidence type="ECO:0000256" key="3">
    <source>
        <dbReference type="ARBA" id="ARBA00022840"/>
    </source>
</evidence>
<evidence type="ECO:0000256" key="2">
    <source>
        <dbReference type="ARBA" id="ARBA00022741"/>
    </source>
</evidence>
<reference evidence="5" key="1">
    <citation type="submission" date="2021-10" db="EMBL/GenBank/DDBJ databases">
        <title>Tropical sea cucumber genome reveals ecological adaptation and Cuvierian tubules defense mechanism.</title>
        <authorList>
            <person name="Chen T."/>
        </authorList>
    </citation>
    <scope>NUCLEOTIDE SEQUENCE</scope>
    <source>
        <strain evidence="5">Nanhai2018</strain>
        <tissue evidence="5">Muscle</tissue>
    </source>
</reference>
<protein>
    <submittedName>
        <fullName evidence="5">Heat shock cognate 71 kDa protein</fullName>
    </submittedName>
</protein>
<evidence type="ECO:0000256" key="1">
    <source>
        <dbReference type="ARBA" id="ARBA00007381"/>
    </source>
</evidence>
<sequence length="382" mass="41777">MATKPAIGIDLGTSYSSVAVYQNGKVEIIANEQSNRKTPSFVAFTDTERLVGDSAKDQLVMNPTNTIFDVKRLIGRRFDDPVVQSNMAWWPFAEVTQAVITVPANFNDSQRQATRDAGVIAGLEVLRIMNEPTAAAIVFGVNEKIQSERNVLMFCLGGDNVDATVLTIEKGIFEVKATAGGASLVGGEIFDQRMVKYLITEFRKEHKKDISNNTVAFWKLKSSCEQAKARLSTGIEARIQIQSFLEGVDLDTTVTRAKFEKICKDVFNFPLTPVHDALAYSNLEKFKIQDVVLVGESTRIPKIQKLLKDYFSGKDLIQSLNPAEAVVSGAGAPSIEVSFDVNGNGIISLTAKERSTGKLTVSSDKGRLSNDEIKKIVTDAAK</sequence>
<keyword evidence="2" id="KW-0547">Nucleotide-binding</keyword>
<gene>
    <name evidence="5" type="ORF">HOLleu_20776</name>
</gene>
<dbReference type="Gene3D" id="3.30.420.40">
    <property type="match status" value="3"/>
</dbReference>
<dbReference type="InterPro" id="IPR029047">
    <property type="entry name" value="HSP70_peptide-bd_sf"/>
</dbReference>
<evidence type="ECO:0000256" key="4">
    <source>
        <dbReference type="ARBA" id="ARBA00023016"/>
    </source>
</evidence>
<dbReference type="Pfam" id="PF00012">
    <property type="entry name" value="HSP70"/>
    <property type="match status" value="2"/>
</dbReference>
<keyword evidence="4 5" id="KW-0346">Stress response</keyword>
<keyword evidence="6" id="KW-1185">Reference proteome</keyword>
<organism evidence="5 6">
    <name type="scientific">Holothuria leucospilota</name>
    <name type="common">Black long sea cucumber</name>
    <name type="synonym">Mertensiothuria leucospilota</name>
    <dbReference type="NCBI Taxonomy" id="206669"/>
    <lineage>
        <taxon>Eukaryota</taxon>
        <taxon>Metazoa</taxon>
        <taxon>Echinodermata</taxon>
        <taxon>Eleutherozoa</taxon>
        <taxon>Echinozoa</taxon>
        <taxon>Holothuroidea</taxon>
        <taxon>Aspidochirotacea</taxon>
        <taxon>Aspidochirotida</taxon>
        <taxon>Holothuriidae</taxon>
        <taxon>Holothuria</taxon>
    </lineage>
</organism>
<dbReference type="FunFam" id="3.90.640.10:FF:000010">
    <property type="entry name" value="heat shock 70 kDa protein 14"/>
    <property type="match status" value="1"/>
</dbReference>